<evidence type="ECO:0000313" key="2">
    <source>
        <dbReference type="EMBL" id="MFH4974171.1"/>
    </source>
</evidence>
<dbReference type="EMBL" id="JBGFUD010000283">
    <property type="protein sequence ID" value="MFH4974171.1"/>
    <property type="molecule type" value="Genomic_DNA"/>
</dbReference>
<comment type="caution">
    <text evidence="2">The sequence shown here is derived from an EMBL/GenBank/DDBJ whole genome shotgun (WGS) entry which is preliminary data.</text>
</comment>
<evidence type="ECO:0000313" key="3">
    <source>
        <dbReference type="Proteomes" id="UP001608902"/>
    </source>
</evidence>
<keyword evidence="3" id="KW-1185">Reference proteome</keyword>
<dbReference type="Proteomes" id="UP001608902">
    <property type="component" value="Unassembled WGS sequence"/>
</dbReference>
<sequence>MSDPAKLVTGIALSIIQNFIIPTITGISSQFFTETFQNELHMKTSSANLEVNDNVCEPSKVPDAVSKNTTNLSSSSDLKTAIASD</sequence>
<reference evidence="2 3" key="1">
    <citation type="submission" date="2024-08" db="EMBL/GenBank/DDBJ databases">
        <title>Gnathostoma spinigerum genome.</title>
        <authorList>
            <person name="Gonzalez-Bertolin B."/>
            <person name="Monzon S."/>
            <person name="Zaballos A."/>
            <person name="Jimenez P."/>
            <person name="Dekumyoy P."/>
            <person name="Varona S."/>
            <person name="Cuesta I."/>
            <person name="Sumanam S."/>
            <person name="Adisakwattana P."/>
            <person name="Gasser R.B."/>
            <person name="Hernandez-Gonzalez A."/>
            <person name="Young N.D."/>
            <person name="Perteguer M.J."/>
        </authorList>
    </citation>
    <scope>NUCLEOTIDE SEQUENCE [LARGE SCALE GENOMIC DNA]</scope>
    <source>
        <strain evidence="2">AL3</strain>
        <tissue evidence="2">Liver</tissue>
    </source>
</reference>
<protein>
    <submittedName>
        <fullName evidence="2">Uncharacterized protein</fullName>
    </submittedName>
</protein>
<accession>A0ABD6E9U3</accession>
<organism evidence="2 3">
    <name type="scientific">Gnathostoma spinigerum</name>
    <dbReference type="NCBI Taxonomy" id="75299"/>
    <lineage>
        <taxon>Eukaryota</taxon>
        <taxon>Metazoa</taxon>
        <taxon>Ecdysozoa</taxon>
        <taxon>Nematoda</taxon>
        <taxon>Chromadorea</taxon>
        <taxon>Rhabditida</taxon>
        <taxon>Spirurina</taxon>
        <taxon>Gnathostomatomorpha</taxon>
        <taxon>Gnathostomatoidea</taxon>
        <taxon>Gnathostomatidae</taxon>
        <taxon>Gnathostoma</taxon>
    </lineage>
</organism>
<feature type="region of interest" description="Disordered" evidence="1">
    <location>
        <begin position="59"/>
        <end position="85"/>
    </location>
</feature>
<proteinExistence type="predicted"/>
<gene>
    <name evidence="2" type="ORF">AB6A40_000880</name>
</gene>
<name>A0ABD6E9U3_9BILA</name>
<evidence type="ECO:0000256" key="1">
    <source>
        <dbReference type="SAM" id="MobiDB-lite"/>
    </source>
</evidence>
<dbReference type="AlphaFoldDB" id="A0ABD6E9U3"/>
<feature type="compositionally biased region" description="Polar residues" evidence="1">
    <location>
        <begin position="66"/>
        <end position="78"/>
    </location>
</feature>